<dbReference type="Gene3D" id="3.30.360.10">
    <property type="entry name" value="Dihydrodipicolinate Reductase, domain 2"/>
    <property type="match status" value="1"/>
</dbReference>
<reference evidence="2" key="1">
    <citation type="submission" date="2020-03" db="EMBL/GenBank/DDBJ databases">
        <title>Draft sequencing of Paenibacilllus sp. S3N08.</title>
        <authorList>
            <person name="Kim D.-U."/>
        </authorList>
    </citation>
    <scope>NUCLEOTIDE SEQUENCE</scope>
    <source>
        <strain evidence="2">S3N08</strain>
    </source>
</reference>
<dbReference type="SUPFAM" id="SSF55347">
    <property type="entry name" value="Glyceraldehyde-3-phosphate dehydrogenase-like, C-terminal domain"/>
    <property type="match status" value="1"/>
</dbReference>
<dbReference type="InterPro" id="IPR036291">
    <property type="entry name" value="NAD(P)-bd_dom_sf"/>
</dbReference>
<accession>A0ABX0JER4</accession>
<dbReference type="InterPro" id="IPR051450">
    <property type="entry name" value="Gfo/Idh/MocA_Oxidoreductases"/>
</dbReference>
<dbReference type="PANTHER" id="PTHR43377">
    <property type="entry name" value="BILIVERDIN REDUCTASE A"/>
    <property type="match status" value="1"/>
</dbReference>
<dbReference type="PANTHER" id="PTHR43377:SF1">
    <property type="entry name" value="BILIVERDIN REDUCTASE A"/>
    <property type="match status" value="1"/>
</dbReference>
<dbReference type="RefSeq" id="WP_166154261.1">
    <property type="nucleotide sequence ID" value="NZ_JAAOIW010000014.1"/>
</dbReference>
<proteinExistence type="predicted"/>
<organism evidence="2 3">
    <name type="scientific">Paenibacillus agricola</name>
    <dbReference type="NCBI Taxonomy" id="2716264"/>
    <lineage>
        <taxon>Bacteria</taxon>
        <taxon>Bacillati</taxon>
        <taxon>Bacillota</taxon>
        <taxon>Bacilli</taxon>
        <taxon>Bacillales</taxon>
        <taxon>Paenibacillaceae</taxon>
        <taxon>Paenibacillus</taxon>
    </lineage>
</organism>
<comment type="caution">
    <text evidence="2">The sequence shown here is derived from an EMBL/GenBank/DDBJ whole genome shotgun (WGS) entry which is preliminary data.</text>
</comment>
<gene>
    <name evidence="2" type="ORF">G9U52_29100</name>
</gene>
<evidence type="ECO:0000259" key="1">
    <source>
        <dbReference type="Pfam" id="PF01408"/>
    </source>
</evidence>
<keyword evidence="3" id="KW-1185">Reference proteome</keyword>
<name>A0ABX0JER4_9BACL</name>
<dbReference type="InterPro" id="IPR000683">
    <property type="entry name" value="Gfo/Idh/MocA-like_OxRdtase_N"/>
</dbReference>
<dbReference type="SUPFAM" id="SSF51735">
    <property type="entry name" value="NAD(P)-binding Rossmann-fold domains"/>
    <property type="match status" value="1"/>
</dbReference>
<dbReference type="EMBL" id="JAAOIW010000014">
    <property type="protein sequence ID" value="NHN33880.1"/>
    <property type="molecule type" value="Genomic_DNA"/>
</dbReference>
<evidence type="ECO:0000313" key="3">
    <source>
        <dbReference type="Proteomes" id="UP001165962"/>
    </source>
</evidence>
<evidence type="ECO:0000313" key="2">
    <source>
        <dbReference type="EMBL" id="NHN33880.1"/>
    </source>
</evidence>
<feature type="domain" description="Gfo/Idh/MocA-like oxidoreductase N-terminal" evidence="1">
    <location>
        <begin position="4"/>
        <end position="125"/>
    </location>
</feature>
<protein>
    <submittedName>
        <fullName evidence="2">Gfo/Idh/MocA family oxidoreductase</fullName>
    </submittedName>
</protein>
<dbReference type="Gene3D" id="3.40.50.720">
    <property type="entry name" value="NAD(P)-binding Rossmann-like Domain"/>
    <property type="match status" value="1"/>
</dbReference>
<sequence length="338" mass="38519">MHTCAIIGLGNIGLMYDFDPQRSSPSSHALAYTQNDNFKLVAASDTRVSQEVYLLQKAPSTKFYENYLDMLAQQHPLDVISLCTHANSRVQIIDHIVNHTSTKLIFCEKPVAQSIQDCEEISALLEVFPGKFIPNLTRRWNKGIQHAKKEITSKKYGELQKIHIRYTRGIYNTGAHLFDLIRFLVGAISDVRVLHKTYTSSEVSGELSFTFEFLCRESVVGFAEAFNDSYYYMFEIDLYFEGGKIEITRSGDIIKYLRVGDHPLFTDLKNLEEDQVEEHLLADSALKNAVAHLHNVLNGYESPICEFRDGIYPLYVAEALMKSYNNHGSREKVVTNLE</sequence>
<dbReference type="Proteomes" id="UP001165962">
    <property type="component" value="Unassembled WGS sequence"/>
</dbReference>
<dbReference type="Pfam" id="PF01408">
    <property type="entry name" value="GFO_IDH_MocA"/>
    <property type="match status" value="1"/>
</dbReference>